<reference evidence="1 2" key="1">
    <citation type="submission" date="2020-04" db="EMBL/GenBank/DDBJ databases">
        <title>Perkinsus olseni comparative genomics.</title>
        <authorList>
            <person name="Bogema D.R."/>
        </authorList>
    </citation>
    <scope>NUCLEOTIDE SEQUENCE [LARGE SCALE GENOMIC DNA]</scope>
    <source>
        <strain evidence="1">00978-12</strain>
    </source>
</reference>
<dbReference type="EMBL" id="JABANP010000126">
    <property type="protein sequence ID" value="KAF4689384.1"/>
    <property type="molecule type" value="Genomic_DNA"/>
</dbReference>
<proteinExistence type="predicted"/>
<comment type="caution">
    <text evidence="1">The sequence shown here is derived from an EMBL/GenBank/DDBJ whole genome shotgun (WGS) entry which is preliminary data.</text>
</comment>
<dbReference type="Proteomes" id="UP000541610">
    <property type="component" value="Unassembled WGS sequence"/>
</dbReference>
<accession>A0A7J6NZS3</accession>
<protein>
    <submittedName>
        <fullName evidence="1">Uncharacterized protein</fullName>
    </submittedName>
</protein>
<name>A0A7J6NZS3_PEROL</name>
<organism evidence="1 2">
    <name type="scientific">Perkinsus olseni</name>
    <name type="common">Perkinsus atlanticus</name>
    <dbReference type="NCBI Taxonomy" id="32597"/>
    <lineage>
        <taxon>Eukaryota</taxon>
        <taxon>Sar</taxon>
        <taxon>Alveolata</taxon>
        <taxon>Perkinsozoa</taxon>
        <taxon>Perkinsea</taxon>
        <taxon>Perkinsida</taxon>
        <taxon>Perkinsidae</taxon>
        <taxon>Perkinsus</taxon>
    </lineage>
</organism>
<evidence type="ECO:0000313" key="2">
    <source>
        <dbReference type="Proteomes" id="UP000541610"/>
    </source>
</evidence>
<sequence length="348" mass="39604">MLFPAHVEALRVEIVERVWKESTVVGPLPELMCDILAYIPKPALTLDCPMEEIIIDIEEEPDFIFMKDDDVYGVSKRDELIVLAQMSHGECFDLVRAPRSHYRSHNYCYYNAAYYYDSEASHLYVLHDGGGESINDTEIRGTVSLLEYDLKACEVDRTAALPSLSGVGEFPRSMVIIDSAIFLGIEWGRCSADPGRSIELLYLDPLRKARVVWHIYDKNVKLIGLHRVSASPMVLDVIYSEGDIYHSVRLEMRRTGTSILAEERCRSHAQMDEDPSFFGGGVLMVRSASSYTLFDSRLRKVSSEITIPGNPECLFFVDDGHGRFHFLIRRQVASRTRYGLLRAFPYLN</sequence>
<dbReference type="AlphaFoldDB" id="A0A7J6NZS3"/>
<evidence type="ECO:0000313" key="1">
    <source>
        <dbReference type="EMBL" id="KAF4689384.1"/>
    </source>
</evidence>
<gene>
    <name evidence="1" type="ORF">FOZ60_001717</name>
</gene>